<dbReference type="EMBL" id="CP023737">
    <property type="protein sequence ID" value="ATQ68804.1"/>
    <property type="molecule type" value="Genomic_DNA"/>
</dbReference>
<dbReference type="AlphaFoldDB" id="A0A2D2D1F7"/>
<keyword evidence="2" id="KW-1185">Reference proteome</keyword>
<dbReference type="Proteomes" id="UP000230709">
    <property type="component" value="Chromosome"/>
</dbReference>
<dbReference type="STRING" id="595536.GCA_000178815_02439"/>
<reference evidence="2" key="1">
    <citation type="submission" date="2017-10" db="EMBL/GenBank/DDBJ databases">
        <title>Completed PacBio SMRT sequence of Methylosinus trichosporium OB3b reveals presence of a third large plasmid.</title>
        <authorList>
            <person name="Charles T.C."/>
            <person name="Lynch M.D.J."/>
            <person name="Heil J.R."/>
            <person name="Cheng J."/>
        </authorList>
    </citation>
    <scope>NUCLEOTIDE SEQUENCE [LARGE SCALE GENOMIC DNA]</scope>
    <source>
        <strain evidence="2">OB3b</strain>
    </source>
</reference>
<proteinExistence type="predicted"/>
<dbReference type="KEGG" id="mtw:CQW49_13625"/>
<sequence length="79" mass="9009">MKQNLEDEVFAVLRTLTPRGTTIERSHRILDDLKLLSDDATAMALDLERKLKVRVPSAEWATVVTVGDVVDLLQRHLRE</sequence>
<organism evidence="1 2">
    <name type="scientific">Methylosinus trichosporium (strain ATCC 35070 / NCIMB 11131 / UNIQEM 75 / OB3b)</name>
    <dbReference type="NCBI Taxonomy" id="595536"/>
    <lineage>
        <taxon>Bacteria</taxon>
        <taxon>Pseudomonadati</taxon>
        <taxon>Pseudomonadota</taxon>
        <taxon>Alphaproteobacteria</taxon>
        <taxon>Hyphomicrobiales</taxon>
        <taxon>Methylocystaceae</taxon>
        <taxon>Methylosinus</taxon>
    </lineage>
</organism>
<gene>
    <name evidence="1" type="ORF">CQW49_13625</name>
</gene>
<evidence type="ECO:0000313" key="1">
    <source>
        <dbReference type="EMBL" id="ATQ68804.1"/>
    </source>
</evidence>
<evidence type="ECO:0008006" key="3">
    <source>
        <dbReference type="Google" id="ProtNLM"/>
    </source>
</evidence>
<name>A0A2D2D1F7_METT3</name>
<dbReference type="RefSeq" id="WP_003613613.1">
    <property type="nucleotide sequence ID" value="NZ_ADVE02000001.1"/>
</dbReference>
<protein>
    <recommendedName>
        <fullName evidence="3">Acyl carrier protein</fullName>
    </recommendedName>
</protein>
<dbReference type="InterPro" id="IPR036736">
    <property type="entry name" value="ACP-like_sf"/>
</dbReference>
<dbReference type="SUPFAM" id="SSF47336">
    <property type="entry name" value="ACP-like"/>
    <property type="match status" value="1"/>
</dbReference>
<accession>A0A2D2D1F7</accession>
<dbReference type="Gene3D" id="1.10.1200.10">
    <property type="entry name" value="ACP-like"/>
    <property type="match status" value="1"/>
</dbReference>
<evidence type="ECO:0000313" key="2">
    <source>
        <dbReference type="Proteomes" id="UP000230709"/>
    </source>
</evidence>